<keyword evidence="2" id="KW-0812">Transmembrane</keyword>
<evidence type="ECO:0000313" key="5">
    <source>
        <dbReference type="Proteomes" id="UP001437460"/>
    </source>
</evidence>
<dbReference type="InterPro" id="IPR011105">
    <property type="entry name" value="Cell_wall_hydrolase_SleB"/>
</dbReference>
<proteinExistence type="predicted"/>
<feature type="transmembrane region" description="Helical" evidence="2">
    <location>
        <begin position="34"/>
        <end position="55"/>
    </location>
</feature>
<accession>A0ABV1HKF7</accession>
<organism evidence="4 5">
    <name type="scientific">Ventrimonas faecis</name>
    <dbReference type="NCBI Taxonomy" id="3133170"/>
    <lineage>
        <taxon>Bacteria</taxon>
        <taxon>Bacillati</taxon>
        <taxon>Bacillota</taxon>
        <taxon>Clostridia</taxon>
        <taxon>Lachnospirales</taxon>
        <taxon>Lachnospiraceae</taxon>
        <taxon>Ventrimonas</taxon>
    </lineage>
</organism>
<keyword evidence="2" id="KW-1133">Transmembrane helix</keyword>
<gene>
    <name evidence="4" type="ORF">WMO41_06470</name>
</gene>
<reference evidence="4 5" key="1">
    <citation type="submission" date="2024-03" db="EMBL/GenBank/DDBJ databases">
        <title>Human intestinal bacterial collection.</title>
        <authorList>
            <person name="Pauvert C."/>
            <person name="Hitch T.C.A."/>
            <person name="Clavel T."/>
        </authorList>
    </citation>
    <scope>NUCLEOTIDE SEQUENCE [LARGE SCALE GENOMIC DNA]</scope>
    <source>
        <strain evidence="4 5">CLA-AP-H27</strain>
    </source>
</reference>
<evidence type="ECO:0000256" key="2">
    <source>
        <dbReference type="SAM" id="Phobius"/>
    </source>
</evidence>
<evidence type="ECO:0000313" key="4">
    <source>
        <dbReference type="EMBL" id="MEQ2562805.1"/>
    </source>
</evidence>
<dbReference type="GO" id="GO:0016787">
    <property type="term" value="F:hydrolase activity"/>
    <property type="evidence" value="ECO:0007669"/>
    <property type="project" value="UniProtKB-KW"/>
</dbReference>
<protein>
    <submittedName>
        <fullName evidence="4">Cell wall hydrolase</fullName>
    </submittedName>
</protein>
<dbReference type="EMBL" id="JBBMFJ010000010">
    <property type="protein sequence ID" value="MEQ2562805.1"/>
    <property type="molecule type" value="Genomic_DNA"/>
</dbReference>
<dbReference type="Gene3D" id="1.10.10.2520">
    <property type="entry name" value="Cell wall hydrolase SleB, domain 1"/>
    <property type="match status" value="1"/>
</dbReference>
<comment type="caution">
    <text evidence="4">The sequence shown here is derived from an EMBL/GenBank/DDBJ whole genome shotgun (WGS) entry which is preliminary data.</text>
</comment>
<keyword evidence="4" id="KW-0378">Hydrolase</keyword>
<sequence length="304" mass="34073">MYPFCSFLQAVCQLVKHIFTPVVKMTRRLYRSAAILMTGTAVVAVMTFSSAGFAAGGHNALTAYAETSDGEVPETEAPEEAAEEVSGETQQFTEAKIQLRLTDPDNLRSGQLLVGDTIARNVQEQNAVRQEQKAVIEETEQEIARVEEERRRQAEEEAARKAEEERRHAAAEAVRASSVISFSDQDYEVLKRIVEAEAGGCDMQGRILVANVILNRVRDAEFPSTITDVVYQRSQFSPVSDGRLNSCSVSEKTVEAVNRALAGEDYSQGALFFMNRIRSRSSNVSWFDRNLTYLFQHEKHEFFR</sequence>
<feature type="domain" description="Cell wall hydrolase SleB" evidence="3">
    <location>
        <begin position="203"/>
        <end position="303"/>
    </location>
</feature>
<keyword evidence="1" id="KW-0175">Coiled coil</keyword>
<evidence type="ECO:0000259" key="3">
    <source>
        <dbReference type="Pfam" id="PF07486"/>
    </source>
</evidence>
<dbReference type="RefSeq" id="WP_349229038.1">
    <property type="nucleotide sequence ID" value="NZ_JBBMFJ010000010.1"/>
</dbReference>
<name>A0ABV1HKF7_9FIRM</name>
<evidence type="ECO:0000256" key="1">
    <source>
        <dbReference type="SAM" id="Coils"/>
    </source>
</evidence>
<dbReference type="InterPro" id="IPR042047">
    <property type="entry name" value="SleB_dom1"/>
</dbReference>
<feature type="coiled-coil region" evidence="1">
    <location>
        <begin position="122"/>
        <end position="174"/>
    </location>
</feature>
<dbReference type="Proteomes" id="UP001437460">
    <property type="component" value="Unassembled WGS sequence"/>
</dbReference>
<keyword evidence="5" id="KW-1185">Reference proteome</keyword>
<keyword evidence="2" id="KW-0472">Membrane</keyword>
<dbReference type="Pfam" id="PF07486">
    <property type="entry name" value="Hydrolase_2"/>
    <property type="match status" value="1"/>
</dbReference>